<keyword evidence="2" id="KW-1185">Reference proteome</keyword>
<proteinExistence type="predicted"/>
<sequence>MVGSVNRDHVQMIPTVLHVASSPIRCMFRGQLQSLKRLSRNYRVLAIESSCDDSCVSLLEKKSPNGPVLAIDEIKATLSSAKVGGIIPTAAHEFHSAQISQLVGEFCRKHEISSSNPPDLLCVTRGPGMVGSLSASIQFAKGLAVAWQRPLVGVHHMLGHLLTPNLTVEGSSCGPQYPFLSLLCSGGHTMLVLSKSLTNHEIIIDTSDIAAGDSLDKCARELGFEGNMLGPELEKYVANIDPVTKERFAGINTNTDQNEFGFRLRMPMRTAKHKKIPDVIQFGFASFLSSVEGFKMKSRDSWNEQTRQFVAFKLQEVLFDHIINRINVAFAKDPQKFALVRDFVCSGGVAANKVLRAKLMHNIRSASTLKFHFPAPKLCTDNATMIGNAGIDIFENLRLKSRLSMLPIRKWPLHDILDVEGWEEVSDEEYREVTSWDSVPCER</sequence>
<dbReference type="Proteomes" id="UP000326582">
    <property type="component" value="Chromosome 2"/>
</dbReference>
<keyword evidence="1" id="KW-0808">Transferase</keyword>
<gene>
    <name evidence="1" type="ORF">EJF14_20552</name>
</gene>
<protein>
    <submittedName>
        <fullName evidence="1">tRNA N6-adenosine threonylcarbamoyl transferase</fullName>
    </submittedName>
</protein>
<evidence type="ECO:0000313" key="2">
    <source>
        <dbReference type="Proteomes" id="UP000326582"/>
    </source>
</evidence>
<accession>A0ACD0WGQ3</accession>
<evidence type="ECO:0000313" key="1">
    <source>
        <dbReference type="EMBL" id="QFZ26640.1"/>
    </source>
</evidence>
<reference evidence="2" key="1">
    <citation type="journal article" date="2019" name="MBio">
        <title>Comparative genomics for the elucidation of multidrug resistance (MDR) in Candida lusitaniae.</title>
        <authorList>
            <person name="Kannan A."/>
            <person name="Asner S.A."/>
            <person name="Trachsel E."/>
            <person name="Kelly S."/>
            <person name="Parker J."/>
            <person name="Sanglard D."/>
        </authorList>
    </citation>
    <scope>NUCLEOTIDE SEQUENCE [LARGE SCALE GENOMIC DNA]</scope>
    <source>
        <strain evidence="2">P1</strain>
    </source>
</reference>
<organism evidence="1 2">
    <name type="scientific">Clavispora lusitaniae</name>
    <name type="common">Candida lusitaniae</name>
    <dbReference type="NCBI Taxonomy" id="36911"/>
    <lineage>
        <taxon>Eukaryota</taxon>
        <taxon>Fungi</taxon>
        <taxon>Dikarya</taxon>
        <taxon>Ascomycota</taxon>
        <taxon>Saccharomycotina</taxon>
        <taxon>Pichiomycetes</taxon>
        <taxon>Metschnikowiaceae</taxon>
        <taxon>Clavispora</taxon>
    </lineage>
</organism>
<name>A0ACD0WGQ3_CLALS</name>
<dbReference type="EMBL" id="CP038485">
    <property type="protein sequence ID" value="QFZ26640.1"/>
    <property type="molecule type" value="Genomic_DNA"/>
</dbReference>